<comment type="caution">
    <text evidence="2">The sequence shown here is derived from an EMBL/GenBank/DDBJ whole genome shotgun (WGS) entry which is preliminary data.</text>
</comment>
<gene>
    <name evidence="2" type="ORF">KI387_015485</name>
</gene>
<feature type="non-terminal residue" evidence="2">
    <location>
        <position position="1"/>
    </location>
</feature>
<dbReference type="EMBL" id="JAHRHJ020000003">
    <property type="protein sequence ID" value="KAH9320846.1"/>
    <property type="molecule type" value="Genomic_DNA"/>
</dbReference>
<evidence type="ECO:0000313" key="3">
    <source>
        <dbReference type="Proteomes" id="UP000824469"/>
    </source>
</evidence>
<organism evidence="2 3">
    <name type="scientific">Taxus chinensis</name>
    <name type="common">Chinese yew</name>
    <name type="synonym">Taxus wallichiana var. chinensis</name>
    <dbReference type="NCBI Taxonomy" id="29808"/>
    <lineage>
        <taxon>Eukaryota</taxon>
        <taxon>Viridiplantae</taxon>
        <taxon>Streptophyta</taxon>
        <taxon>Embryophyta</taxon>
        <taxon>Tracheophyta</taxon>
        <taxon>Spermatophyta</taxon>
        <taxon>Pinopsida</taxon>
        <taxon>Pinidae</taxon>
        <taxon>Conifers II</taxon>
        <taxon>Cupressales</taxon>
        <taxon>Taxaceae</taxon>
        <taxon>Taxus</taxon>
    </lineage>
</organism>
<feature type="region of interest" description="Disordered" evidence="1">
    <location>
        <begin position="39"/>
        <end position="69"/>
    </location>
</feature>
<dbReference type="AlphaFoldDB" id="A0AA38GD22"/>
<dbReference type="Proteomes" id="UP000824469">
    <property type="component" value="Unassembled WGS sequence"/>
</dbReference>
<feature type="compositionally biased region" description="Polar residues" evidence="1">
    <location>
        <begin position="48"/>
        <end position="57"/>
    </location>
</feature>
<feature type="compositionally biased region" description="Basic and acidic residues" evidence="1">
    <location>
        <begin position="58"/>
        <end position="69"/>
    </location>
</feature>
<evidence type="ECO:0000256" key="1">
    <source>
        <dbReference type="SAM" id="MobiDB-lite"/>
    </source>
</evidence>
<name>A0AA38GD22_TAXCH</name>
<proteinExistence type="predicted"/>
<reference evidence="2 3" key="1">
    <citation type="journal article" date="2021" name="Nat. Plants">
        <title>The Taxus genome provides insights into paclitaxel biosynthesis.</title>
        <authorList>
            <person name="Xiong X."/>
            <person name="Gou J."/>
            <person name="Liao Q."/>
            <person name="Li Y."/>
            <person name="Zhou Q."/>
            <person name="Bi G."/>
            <person name="Li C."/>
            <person name="Du R."/>
            <person name="Wang X."/>
            <person name="Sun T."/>
            <person name="Guo L."/>
            <person name="Liang H."/>
            <person name="Lu P."/>
            <person name="Wu Y."/>
            <person name="Zhang Z."/>
            <person name="Ro D.K."/>
            <person name="Shang Y."/>
            <person name="Huang S."/>
            <person name="Yan J."/>
        </authorList>
    </citation>
    <scope>NUCLEOTIDE SEQUENCE [LARGE SCALE GENOMIC DNA]</scope>
    <source>
        <strain evidence="2">Ta-2019</strain>
    </source>
</reference>
<sequence>WHSATFDCTLHAPTERDFRAPQQDCHGDGSLFALDRQIGGSVLGRSGPDSSISTQPGTHEDLAEQDTGR</sequence>
<protein>
    <submittedName>
        <fullName evidence="2">Uncharacterized protein</fullName>
    </submittedName>
</protein>
<keyword evidence="3" id="KW-1185">Reference proteome</keyword>
<accession>A0AA38GD22</accession>
<feature type="non-terminal residue" evidence="2">
    <location>
        <position position="69"/>
    </location>
</feature>
<evidence type="ECO:0000313" key="2">
    <source>
        <dbReference type="EMBL" id="KAH9320846.1"/>
    </source>
</evidence>